<sequence>MWRLLTIVTLLPILAQGAAFKAVSDAIPQLTNLTLTSPSRYLHQLGGMNMTHCCLLAVNSSFGIKNGNISIINTSFLSTDTTPASFLTSINEGQFPCGAEYNGDLLGAPPVKSTYRWCKSNCNGWQISQAKKLQQWVGPMVSFILPSLVFCINIPKRREIDVSDRLFQHRAGSQWAFISTPARFLVAVVMVSIDTLIWLALCFVFAAPMILSGIYEAFWDHKILKFLSVEGGKLPVEIRARLLYVVLVGNIDLNREETVVEDDGGAWEDVQKLTSGENVSGEKAICRTQTRLLSMLRTQSSFASAVGAPIVFFAGGFAYTIADTRTNLGDNDTAHALAFGMWWMIMPHVAIISSLLLASNNPNTFQGIVGGPVVVHPAVFKIFGLAYPSRYKTEWMWFRGRSKFLWIQKTLQYHNFENASLELNLSANLSLLEWKLVTILTFVLIAVPVALAFLISYYTPNIGVSCRSVTFAVYLVTQSLQLALWVWVLKTSTVCPAGKLHSPMRWTRNTRWNAYRCFVWWTLATIFGIASIFTSIGGTIMQLLGVYRNCLCALPIQYWRNPDAADSYIALGTNTADDIMAAKTWWIGIGGVAITFLCLNCYWGWWYQRRLRGVFQDVVEKCLVS</sequence>
<evidence type="ECO:0000256" key="1">
    <source>
        <dbReference type="SAM" id="Phobius"/>
    </source>
</evidence>
<dbReference type="AlphaFoldDB" id="A0A9P7AUX6"/>
<evidence type="ECO:0000256" key="2">
    <source>
        <dbReference type="SAM" id="SignalP"/>
    </source>
</evidence>
<accession>A0A9P7AUX6</accession>
<gene>
    <name evidence="3" type="ORF">D0Z07_6488</name>
</gene>
<feature type="transmembrane region" description="Helical" evidence="1">
    <location>
        <begin position="136"/>
        <end position="154"/>
    </location>
</feature>
<feature type="chain" id="PRO_5040365186" evidence="2">
    <location>
        <begin position="18"/>
        <end position="625"/>
    </location>
</feature>
<keyword evidence="1" id="KW-0812">Transmembrane</keyword>
<protein>
    <submittedName>
        <fullName evidence="3">Uncharacterized protein</fullName>
    </submittedName>
</protein>
<proteinExistence type="predicted"/>
<feature type="transmembrane region" description="Helical" evidence="1">
    <location>
        <begin position="197"/>
        <end position="218"/>
    </location>
</feature>
<evidence type="ECO:0000313" key="4">
    <source>
        <dbReference type="Proteomes" id="UP000785200"/>
    </source>
</evidence>
<feature type="transmembrane region" description="Helical" evidence="1">
    <location>
        <begin position="301"/>
        <end position="322"/>
    </location>
</feature>
<feature type="transmembrane region" description="Helical" evidence="1">
    <location>
        <begin position="436"/>
        <end position="459"/>
    </location>
</feature>
<feature type="transmembrane region" description="Helical" evidence="1">
    <location>
        <begin position="175"/>
        <end position="191"/>
    </location>
</feature>
<name>A0A9P7AUX6_9HELO</name>
<keyword evidence="2" id="KW-0732">Signal</keyword>
<feature type="transmembrane region" description="Helical" evidence="1">
    <location>
        <begin position="518"/>
        <end position="541"/>
    </location>
</feature>
<keyword evidence="1" id="KW-1133">Transmembrane helix</keyword>
<organism evidence="3 4">
    <name type="scientific">Hyphodiscus hymeniophilus</name>
    <dbReference type="NCBI Taxonomy" id="353542"/>
    <lineage>
        <taxon>Eukaryota</taxon>
        <taxon>Fungi</taxon>
        <taxon>Dikarya</taxon>
        <taxon>Ascomycota</taxon>
        <taxon>Pezizomycotina</taxon>
        <taxon>Leotiomycetes</taxon>
        <taxon>Helotiales</taxon>
        <taxon>Hyphodiscaceae</taxon>
        <taxon>Hyphodiscus</taxon>
    </lineage>
</organism>
<feature type="signal peptide" evidence="2">
    <location>
        <begin position="1"/>
        <end position="17"/>
    </location>
</feature>
<reference evidence="3" key="1">
    <citation type="submission" date="2019-07" db="EMBL/GenBank/DDBJ databases">
        <title>Hyphodiscus hymeniophilus genome sequencing and assembly.</title>
        <authorList>
            <person name="Kramer G."/>
            <person name="Nodwell J."/>
        </authorList>
    </citation>
    <scope>NUCLEOTIDE SEQUENCE</scope>
    <source>
        <strain evidence="3">ATCC 34498</strain>
    </source>
</reference>
<feature type="transmembrane region" description="Helical" evidence="1">
    <location>
        <begin position="334"/>
        <end position="358"/>
    </location>
</feature>
<keyword evidence="4" id="KW-1185">Reference proteome</keyword>
<keyword evidence="1" id="KW-0472">Membrane</keyword>
<dbReference type="Proteomes" id="UP000785200">
    <property type="component" value="Unassembled WGS sequence"/>
</dbReference>
<comment type="caution">
    <text evidence="3">The sequence shown here is derived from an EMBL/GenBank/DDBJ whole genome shotgun (WGS) entry which is preliminary data.</text>
</comment>
<feature type="transmembrane region" description="Helical" evidence="1">
    <location>
        <begin position="585"/>
        <end position="605"/>
    </location>
</feature>
<dbReference type="OrthoDB" id="5392263at2759"/>
<evidence type="ECO:0000313" key="3">
    <source>
        <dbReference type="EMBL" id="KAG0646816.1"/>
    </source>
</evidence>
<dbReference type="EMBL" id="VNKQ01000014">
    <property type="protein sequence ID" value="KAG0646816.1"/>
    <property type="molecule type" value="Genomic_DNA"/>
</dbReference>